<feature type="transmembrane region" description="Helical" evidence="1">
    <location>
        <begin position="6"/>
        <end position="24"/>
    </location>
</feature>
<evidence type="ECO:0000256" key="1">
    <source>
        <dbReference type="SAM" id="Phobius"/>
    </source>
</evidence>
<keyword evidence="1" id="KW-1133">Transmembrane helix</keyword>
<evidence type="ECO:0000313" key="3">
    <source>
        <dbReference type="Proteomes" id="UP001549122"/>
    </source>
</evidence>
<dbReference type="RefSeq" id="WP_354364109.1">
    <property type="nucleotide sequence ID" value="NZ_JBEPLO010000003.1"/>
</dbReference>
<proteinExistence type="predicted"/>
<comment type="caution">
    <text evidence="2">The sequence shown here is derived from an EMBL/GenBank/DDBJ whole genome shotgun (WGS) entry which is preliminary data.</text>
</comment>
<dbReference type="EMBL" id="JBEPLO010000003">
    <property type="protein sequence ID" value="MET3557351.1"/>
    <property type="molecule type" value="Genomic_DNA"/>
</dbReference>
<name>A0ABV2FFL0_9STRE</name>
<feature type="transmembrane region" description="Helical" evidence="1">
    <location>
        <begin position="92"/>
        <end position="111"/>
    </location>
</feature>
<dbReference type="InterPro" id="IPR054200">
    <property type="entry name" value="DUF6905"/>
</dbReference>
<keyword evidence="1" id="KW-0472">Membrane</keyword>
<keyword evidence="3" id="KW-1185">Reference proteome</keyword>
<keyword evidence="1" id="KW-0812">Transmembrane</keyword>
<accession>A0ABV2FFL0</accession>
<feature type="transmembrane region" description="Helical" evidence="1">
    <location>
        <begin position="31"/>
        <end position="50"/>
    </location>
</feature>
<dbReference type="Proteomes" id="UP001549122">
    <property type="component" value="Unassembled WGS sequence"/>
</dbReference>
<sequence>MTVMAVFQTILGGFLLPFAILSWWRRLVQRWQAVGGILGIVLIIGTLWLVNHGSARPLIYQSGPIFIDMGVATAVGVSVFDQLGGGSVLKSLPNISAALLGGLLAGLLLCLF</sequence>
<gene>
    <name evidence="2" type="ORF">ABID29_000460</name>
</gene>
<protein>
    <submittedName>
        <fullName evidence="2">Uncharacterized protein</fullName>
    </submittedName>
</protein>
<dbReference type="Pfam" id="PF21846">
    <property type="entry name" value="DUF6905"/>
    <property type="match status" value="1"/>
</dbReference>
<evidence type="ECO:0000313" key="2">
    <source>
        <dbReference type="EMBL" id="MET3557351.1"/>
    </source>
</evidence>
<organism evidence="2 3">
    <name type="scientific">Streptococcus rupicaprae</name>
    <dbReference type="NCBI Taxonomy" id="759619"/>
    <lineage>
        <taxon>Bacteria</taxon>
        <taxon>Bacillati</taxon>
        <taxon>Bacillota</taxon>
        <taxon>Bacilli</taxon>
        <taxon>Lactobacillales</taxon>
        <taxon>Streptococcaceae</taxon>
        <taxon>Streptococcus</taxon>
    </lineage>
</organism>
<reference evidence="2 3" key="1">
    <citation type="submission" date="2024-06" db="EMBL/GenBank/DDBJ databases">
        <title>Genomic Encyclopedia of Type Strains, Phase IV (KMG-IV): sequencing the most valuable type-strain genomes for metagenomic binning, comparative biology and taxonomic classification.</title>
        <authorList>
            <person name="Goeker M."/>
        </authorList>
    </citation>
    <scope>NUCLEOTIDE SEQUENCE [LARGE SCALE GENOMIC DNA]</scope>
    <source>
        <strain evidence="2 3">DSM 28303</strain>
    </source>
</reference>